<sequence>MRKGNRLLLIMTGLLGLCAAVLLLLVSVFRVESLTIIEQNTELIYQSSSAEMMGFEFSYLSAQDESKTVETLRFVAKDFPVYVIGRTTQSFGPFEVTTVQAVIAPMDTEWPESGGLDLSDAILTFTDGSEEQIRLGKLKLVPKEKNEGPYEITEMTSKDDGSFVIRLNATKMLHFASISSTATENVLDVLELIINDKPVEEWKGLLVPQGEIVIQGSFKDKTVDPLQSMRLSPTMTLEDEKGNPFDLQFTTERKRQEGFNVFNLLSTTRKLEPKGLKIQAMRYLLTTRAVWKISKLFPIHIKEKTESSLVIILSSFFR</sequence>
<comment type="caution">
    <text evidence="1">The sequence shown here is derived from an EMBL/GenBank/DDBJ whole genome shotgun (WGS) entry which is preliminary data.</text>
</comment>
<gene>
    <name evidence="1" type="ORF">HOLDEFILI_00674</name>
</gene>
<name>B9Y4E3_9FIRM</name>
<reference evidence="1 2" key="2">
    <citation type="submission" date="2009-02" db="EMBL/GenBank/DDBJ databases">
        <title>Draft genome sequence of Holdemania filiformis DSM 12042.</title>
        <authorList>
            <person name="Sudarsanam P."/>
            <person name="Ley R."/>
            <person name="Guruge J."/>
            <person name="Turnbaugh P.J."/>
            <person name="Mahowald M."/>
            <person name="Liep D."/>
            <person name="Gordon J."/>
        </authorList>
    </citation>
    <scope>NUCLEOTIDE SEQUENCE [LARGE SCALE GENOMIC DNA]</scope>
    <source>
        <strain evidence="1 2">DSM 12042</strain>
    </source>
</reference>
<dbReference type="OrthoDB" id="1651577at2"/>
<evidence type="ECO:0000313" key="2">
    <source>
        <dbReference type="Proteomes" id="UP000005950"/>
    </source>
</evidence>
<evidence type="ECO:0000313" key="1">
    <source>
        <dbReference type="EMBL" id="EEF69123.1"/>
    </source>
</evidence>
<reference evidence="1 2" key="1">
    <citation type="submission" date="2008-12" db="EMBL/GenBank/DDBJ databases">
        <authorList>
            <person name="Fulton L."/>
            <person name="Clifton S."/>
            <person name="Fulton B."/>
            <person name="Xu J."/>
            <person name="Minx P."/>
            <person name="Pepin K.H."/>
            <person name="Johnson M."/>
            <person name="Bhonagiri V."/>
            <person name="Nash W.E."/>
            <person name="Mardis E.R."/>
            <person name="Wilson R.K."/>
        </authorList>
    </citation>
    <scope>NUCLEOTIDE SEQUENCE [LARGE SCALE GENOMIC DNA]</scope>
    <source>
        <strain evidence="1 2">DSM 12042</strain>
    </source>
</reference>
<accession>B9Y4E3</accession>
<protein>
    <submittedName>
        <fullName evidence="1">Uncharacterized protein</fullName>
    </submittedName>
</protein>
<proteinExistence type="predicted"/>
<dbReference type="AlphaFoldDB" id="B9Y4E3"/>
<dbReference type="HOGENOM" id="CLU_873677_0_0_9"/>
<dbReference type="Proteomes" id="UP000005950">
    <property type="component" value="Unassembled WGS sequence"/>
</dbReference>
<organism evidence="1 2">
    <name type="scientific">Holdemania filiformis DSM 12042</name>
    <dbReference type="NCBI Taxonomy" id="545696"/>
    <lineage>
        <taxon>Bacteria</taxon>
        <taxon>Bacillati</taxon>
        <taxon>Bacillota</taxon>
        <taxon>Erysipelotrichia</taxon>
        <taxon>Erysipelotrichales</taxon>
        <taxon>Erysipelotrichaceae</taxon>
        <taxon>Holdemania</taxon>
    </lineage>
</organism>
<dbReference type="RefSeq" id="WP_006057884.1">
    <property type="nucleotide sequence ID" value="NZ_GG657553.1"/>
</dbReference>
<dbReference type="EMBL" id="ACCF01000046">
    <property type="protein sequence ID" value="EEF69123.1"/>
    <property type="molecule type" value="Genomic_DNA"/>
</dbReference>